<reference evidence="1" key="1">
    <citation type="submission" date="2021-06" db="EMBL/GenBank/DDBJ databases">
        <authorList>
            <person name="Kallberg Y."/>
            <person name="Tangrot J."/>
            <person name="Rosling A."/>
        </authorList>
    </citation>
    <scope>NUCLEOTIDE SEQUENCE</scope>
    <source>
        <strain evidence="1">FL966</strain>
    </source>
</reference>
<comment type="caution">
    <text evidence="1">The sequence shown here is derived from an EMBL/GenBank/DDBJ whole genome shotgun (WGS) entry which is preliminary data.</text>
</comment>
<dbReference type="AlphaFoldDB" id="A0A9N8W8K7"/>
<keyword evidence="2" id="KW-1185">Reference proteome</keyword>
<evidence type="ECO:0000313" key="1">
    <source>
        <dbReference type="EMBL" id="CAG8478008.1"/>
    </source>
</evidence>
<accession>A0A9N8W8K7</accession>
<dbReference type="Proteomes" id="UP000789759">
    <property type="component" value="Unassembled WGS sequence"/>
</dbReference>
<proteinExistence type="predicted"/>
<protein>
    <submittedName>
        <fullName evidence="1">1609_t:CDS:1</fullName>
    </submittedName>
</protein>
<organism evidence="1 2">
    <name type="scientific">Cetraspora pellucida</name>
    <dbReference type="NCBI Taxonomy" id="1433469"/>
    <lineage>
        <taxon>Eukaryota</taxon>
        <taxon>Fungi</taxon>
        <taxon>Fungi incertae sedis</taxon>
        <taxon>Mucoromycota</taxon>
        <taxon>Glomeromycotina</taxon>
        <taxon>Glomeromycetes</taxon>
        <taxon>Diversisporales</taxon>
        <taxon>Gigasporaceae</taxon>
        <taxon>Cetraspora</taxon>
    </lineage>
</organism>
<sequence>MKRALQEGIKFTRYFKKEKLIKFYTRRELHEERALQEEKIHDTPKSREGEERCNVKKTLERDFLPESIAIFPRSCCNMKL</sequence>
<gene>
    <name evidence="1" type="ORF">CPELLU_LOCUS1389</name>
</gene>
<name>A0A9N8W8K7_9GLOM</name>
<evidence type="ECO:0000313" key="2">
    <source>
        <dbReference type="Proteomes" id="UP000789759"/>
    </source>
</evidence>
<dbReference type="EMBL" id="CAJVQA010000499">
    <property type="protein sequence ID" value="CAG8478008.1"/>
    <property type="molecule type" value="Genomic_DNA"/>
</dbReference>